<gene>
    <name evidence="3" type="ORF">NBG84_01425</name>
</gene>
<sequence>MNLTFRPRLVAVLACTALAALGIAAPSAAAAPQSAQVTKSLELQWASASPAWFPFSGTLTIGGTYTCTAPAGTTVNVTFSALQIMPTAMPSGWAALPCGPGVIDAPWEATSYPDSQVHHGYTSVFATFDGVGLPPQQFDA</sequence>
<evidence type="ECO:0000259" key="2">
    <source>
        <dbReference type="PROSITE" id="PS50835"/>
    </source>
</evidence>
<dbReference type="PROSITE" id="PS50835">
    <property type="entry name" value="IG_LIKE"/>
    <property type="match status" value="1"/>
</dbReference>
<dbReference type="EMBL" id="JAMQAW010000002">
    <property type="protein sequence ID" value="MCM2386983.1"/>
    <property type="molecule type" value="Genomic_DNA"/>
</dbReference>
<dbReference type="RefSeq" id="WP_250917344.1">
    <property type="nucleotide sequence ID" value="NZ_JAMQAW010000002.1"/>
</dbReference>
<name>A0ABT0UEK2_9ACTN</name>
<reference evidence="3" key="1">
    <citation type="submission" date="2022-06" db="EMBL/GenBank/DDBJ databases">
        <title>Genome public.</title>
        <authorList>
            <person name="Sun Q."/>
        </authorList>
    </citation>
    <scope>NUCLEOTIDE SEQUENCE</scope>
    <source>
        <strain evidence="3">CWNU-1</strain>
    </source>
</reference>
<accession>A0ABT0UEK2</accession>
<evidence type="ECO:0000256" key="1">
    <source>
        <dbReference type="SAM" id="SignalP"/>
    </source>
</evidence>
<keyword evidence="1" id="KW-0732">Signal</keyword>
<protein>
    <recommendedName>
        <fullName evidence="2">Ig-like domain-containing protein</fullName>
    </recommendedName>
</protein>
<feature type="domain" description="Ig-like" evidence="2">
    <location>
        <begin position="1"/>
        <end position="80"/>
    </location>
</feature>
<feature type="signal peptide" evidence="1">
    <location>
        <begin position="1"/>
        <end position="30"/>
    </location>
</feature>
<evidence type="ECO:0000313" key="3">
    <source>
        <dbReference type="EMBL" id="MCM2386983.1"/>
    </source>
</evidence>
<organism evidence="3 4">
    <name type="scientific">Streptomyces albipurpureus</name>
    <dbReference type="NCBI Taxonomy" id="2897419"/>
    <lineage>
        <taxon>Bacteria</taxon>
        <taxon>Bacillati</taxon>
        <taxon>Actinomycetota</taxon>
        <taxon>Actinomycetes</taxon>
        <taxon>Kitasatosporales</taxon>
        <taxon>Streptomycetaceae</taxon>
        <taxon>Streptomyces</taxon>
    </lineage>
</organism>
<dbReference type="InterPro" id="IPR007110">
    <property type="entry name" value="Ig-like_dom"/>
</dbReference>
<proteinExistence type="predicted"/>
<evidence type="ECO:0000313" key="4">
    <source>
        <dbReference type="Proteomes" id="UP001431429"/>
    </source>
</evidence>
<keyword evidence="4" id="KW-1185">Reference proteome</keyword>
<dbReference type="Proteomes" id="UP001431429">
    <property type="component" value="Unassembled WGS sequence"/>
</dbReference>
<comment type="caution">
    <text evidence="3">The sequence shown here is derived from an EMBL/GenBank/DDBJ whole genome shotgun (WGS) entry which is preliminary data.</text>
</comment>
<feature type="chain" id="PRO_5046467113" description="Ig-like domain-containing protein" evidence="1">
    <location>
        <begin position="31"/>
        <end position="140"/>
    </location>
</feature>